<comment type="subcellular location">
    <subcellularLocation>
        <location evidence="1">Endomembrane system</location>
        <topology evidence="1">Multi-pass membrane protein</topology>
    </subcellularLocation>
</comment>
<dbReference type="EMBL" id="SMGD01000011">
    <property type="protein sequence ID" value="TCK58968.1"/>
    <property type="molecule type" value="Genomic_DNA"/>
</dbReference>
<organism evidence="7 8">
    <name type="scientific">Celerinatantimonas diazotrophica</name>
    <dbReference type="NCBI Taxonomy" id="412034"/>
    <lineage>
        <taxon>Bacteria</taxon>
        <taxon>Pseudomonadati</taxon>
        <taxon>Pseudomonadota</taxon>
        <taxon>Gammaproteobacteria</taxon>
        <taxon>Celerinatantimonadaceae</taxon>
        <taxon>Celerinatantimonas</taxon>
    </lineage>
</organism>
<sequence length="108" mass="12221">METPGLQYERTLLSWWRTLLSTVVIVAAISRVGLVSSNVFLVISAIALLFGTVFMSIMTTIELSRNIKNSMSLIYGPFAFNKKILSSILILSAVFYIFYLINKLFLIY</sequence>
<keyword evidence="3 5" id="KW-1133">Transmembrane helix</keyword>
<keyword evidence="4 5" id="KW-0472">Membrane</keyword>
<evidence type="ECO:0000256" key="4">
    <source>
        <dbReference type="ARBA" id="ARBA00023136"/>
    </source>
</evidence>
<feature type="transmembrane region" description="Helical" evidence="5">
    <location>
        <begin position="84"/>
        <end position="101"/>
    </location>
</feature>
<feature type="transmembrane region" description="Helical" evidence="5">
    <location>
        <begin position="39"/>
        <end position="63"/>
    </location>
</feature>
<dbReference type="InterPro" id="IPR003807">
    <property type="entry name" value="DUF202"/>
</dbReference>
<protein>
    <submittedName>
        <fullName evidence="7">Uncharacterized protein DUF202</fullName>
    </submittedName>
</protein>
<evidence type="ECO:0000256" key="3">
    <source>
        <dbReference type="ARBA" id="ARBA00022989"/>
    </source>
</evidence>
<feature type="domain" description="DUF202" evidence="6">
    <location>
        <begin position="4"/>
        <end position="61"/>
    </location>
</feature>
<dbReference type="Proteomes" id="UP000295565">
    <property type="component" value="Unassembled WGS sequence"/>
</dbReference>
<evidence type="ECO:0000256" key="5">
    <source>
        <dbReference type="SAM" id="Phobius"/>
    </source>
</evidence>
<dbReference type="AlphaFoldDB" id="A0A4R1K4C2"/>
<proteinExistence type="predicted"/>
<dbReference type="Pfam" id="PF02656">
    <property type="entry name" value="DUF202"/>
    <property type="match status" value="1"/>
</dbReference>
<comment type="caution">
    <text evidence="7">The sequence shown here is derived from an EMBL/GenBank/DDBJ whole genome shotgun (WGS) entry which is preliminary data.</text>
</comment>
<name>A0A4R1K4C2_9GAMM</name>
<evidence type="ECO:0000313" key="7">
    <source>
        <dbReference type="EMBL" id="TCK58968.1"/>
    </source>
</evidence>
<keyword evidence="8" id="KW-1185">Reference proteome</keyword>
<keyword evidence="2 5" id="KW-0812">Transmembrane</keyword>
<dbReference type="GO" id="GO:0012505">
    <property type="term" value="C:endomembrane system"/>
    <property type="evidence" value="ECO:0007669"/>
    <property type="project" value="UniProtKB-SubCell"/>
</dbReference>
<dbReference type="RefSeq" id="WP_131911904.1">
    <property type="nucleotide sequence ID" value="NZ_OU594967.1"/>
</dbReference>
<reference evidence="7 8" key="1">
    <citation type="submission" date="2019-03" db="EMBL/GenBank/DDBJ databases">
        <title>Genomic Encyclopedia of Type Strains, Phase IV (KMG-IV): sequencing the most valuable type-strain genomes for metagenomic binning, comparative biology and taxonomic classification.</title>
        <authorList>
            <person name="Goeker M."/>
        </authorList>
    </citation>
    <scope>NUCLEOTIDE SEQUENCE [LARGE SCALE GENOMIC DNA]</scope>
    <source>
        <strain evidence="7 8">DSM 18577</strain>
    </source>
</reference>
<accession>A0A4R1K4C2</accession>
<evidence type="ECO:0000256" key="2">
    <source>
        <dbReference type="ARBA" id="ARBA00022692"/>
    </source>
</evidence>
<feature type="transmembrane region" description="Helical" evidence="5">
    <location>
        <begin position="12"/>
        <end position="33"/>
    </location>
</feature>
<evidence type="ECO:0000256" key="1">
    <source>
        <dbReference type="ARBA" id="ARBA00004127"/>
    </source>
</evidence>
<evidence type="ECO:0000313" key="8">
    <source>
        <dbReference type="Proteomes" id="UP000295565"/>
    </source>
</evidence>
<gene>
    <name evidence="7" type="ORF">EV690_1129</name>
</gene>
<evidence type="ECO:0000259" key="6">
    <source>
        <dbReference type="Pfam" id="PF02656"/>
    </source>
</evidence>